<dbReference type="SMART" id="SM00399">
    <property type="entry name" value="ZnF_C4"/>
    <property type="match status" value="1"/>
</dbReference>
<evidence type="ECO:0000256" key="4">
    <source>
        <dbReference type="ARBA" id="ARBA00023015"/>
    </source>
</evidence>
<feature type="compositionally biased region" description="Basic and acidic residues" evidence="9">
    <location>
        <begin position="128"/>
        <end position="138"/>
    </location>
</feature>
<sequence length="807" mass="91567">MSEDDGDNNSPKPETTNESNDKFPDDPSGRRSKICAICLTNSDSFHLNYGAPTCLSCRAFFRRIVQNGRVNKLTCKRNNDCDVTQSNRTKCRKCRLEACLKAGMNMQSVMNEIQKHDRFRNYDKMWKRTREREQRKSDSTSSASQSPTTSSSYPSPGPTTTIAPKIPPPHYPPRLGFGGNGGSGFQLASQMGPVRSPVRPQGVPLHLSPALHQMAHRSQRPHVQTYVPSHDAPQSAGFVPYVNPVVVGHNVVHHVLPPSDMRLSHGLVEVPRPEILSLRTTSPQPSSSSLPYGYRTVEAPPMGYSAPAQNEAEDLVMTVPKREPSEVQETEDQHPTTTEHRQVLLLSLLWSECLSKMKINQRFLDSLIQFHKRTGSYTKAMILDHLNNIGALFQDYAKQIPEFKTLSTNDQHKQLERAIPMFISFIFAKYLGSTNGSEQFQWLFLLKSTPIDIDPTNLYAVNLSLNLLQDTVKTARCENLIKTIAKIPVDQSKVFTIACACLFEPHPEAECDSVEQIIQNQEKVLGYFSLDRGSLWELIDATRRLSLLYASMSWESTPRLKSIQLPFTDMENSWMDEACLMISKSFQEVALGEEHMKHVIASELFEVPFPPNFFQEYLKLWSKRFLTILQGFEEFNTLSSANQCLLWQATAKKVFTMTLIKFEHEPDAISQLRFALGVEDIQTLEEMIRPWGAIPEVMPKMGMKRSNRVNKFFDKEQEEIIEEMKSSIAKVIDDKKIFGNLFMYLLLAEAKNVLPKESIASIGDRHLTVLYRKLDNDGDSKVSVDQLNKCIADLNTYNAQIEPLFCR</sequence>
<evidence type="ECO:0000256" key="2">
    <source>
        <dbReference type="ARBA" id="ARBA00022771"/>
    </source>
</evidence>
<feature type="compositionally biased region" description="Polar residues" evidence="9">
    <location>
        <begin position="8"/>
        <end position="18"/>
    </location>
</feature>
<dbReference type="InterPro" id="IPR001628">
    <property type="entry name" value="Znf_hrmn_rcpt"/>
</dbReference>
<feature type="compositionally biased region" description="Low complexity" evidence="9">
    <location>
        <begin position="139"/>
        <end position="164"/>
    </location>
</feature>
<dbReference type="SUPFAM" id="SSF57716">
    <property type="entry name" value="Glucocorticoid receptor-like (DNA-binding domain)"/>
    <property type="match status" value="1"/>
</dbReference>
<dbReference type="GO" id="GO:0000122">
    <property type="term" value="P:negative regulation of transcription by RNA polymerase II"/>
    <property type="evidence" value="ECO:0007669"/>
    <property type="project" value="TreeGrafter"/>
</dbReference>
<keyword evidence="8" id="KW-0539">Nucleus</keyword>
<dbReference type="GO" id="GO:0000978">
    <property type="term" value="F:RNA polymerase II cis-regulatory region sequence-specific DNA binding"/>
    <property type="evidence" value="ECO:0007669"/>
    <property type="project" value="TreeGrafter"/>
</dbReference>
<evidence type="ECO:0000256" key="9">
    <source>
        <dbReference type="SAM" id="MobiDB-lite"/>
    </source>
</evidence>
<evidence type="ECO:0000256" key="7">
    <source>
        <dbReference type="ARBA" id="ARBA00023170"/>
    </source>
</evidence>
<feature type="compositionally biased region" description="Basic and acidic residues" evidence="9">
    <location>
        <begin position="19"/>
        <end position="29"/>
    </location>
</feature>
<dbReference type="Gene3D" id="3.30.50.10">
    <property type="entry name" value="Erythroid Transcription Factor GATA-1, subunit A"/>
    <property type="match status" value="1"/>
</dbReference>
<dbReference type="InterPro" id="IPR035500">
    <property type="entry name" value="NHR-like_dom_sf"/>
</dbReference>
<dbReference type="SUPFAM" id="SSF48508">
    <property type="entry name" value="Nuclear receptor ligand-binding domain"/>
    <property type="match status" value="1"/>
</dbReference>
<dbReference type="GO" id="GO:0030154">
    <property type="term" value="P:cell differentiation"/>
    <property type="evidence" value="ECO:0007669"/>
    <property type="project" value="TreeGrafter"/>
</dbReference>
<dbReference type="PROSITE" id="PS51030">
    <property type="entry name" value="NUCLEAR_REC_DBD_2"/>
    <property type="match status" value="1"/>
</dbReference>
<feature type="region of interest" description="Disordered" evidence="9">
    <location>
        <begin position="1"/>
        <end position="29"/>
    </location>
</feature>
<dbReference type="InterPro" id="IPR050234">
    <property type="entry name" value="Nuclear_hormone_rcpt_NR1"/>
</dbReference>
<dbReference type="InterPro" id="IPR013088">
    <property type="entry name" value="Znf_NHR/GATA"/>
</dbReference>
<evidence type="ECO:0000313" key="11">
    <source>
        <dbReference type="EMBL" id="AID52842.1"/>
    </source>
</evidence>
<evidence type="ECO:0000259" key="10">
    <source>
        <dbReference type="PROSITE" id="PS51030"/>
    </source>
</evidence>
<keyword evidence="5" id="KW-0238">DNA-binding</keyword>
<reference evidence="11" key="2">
    <citation type="submission" date="2014-03" db="EMBL/GenBank/DDBJ databases">
        <authorList>
            <person name="Lee J.-S."/>
            <person name="Hwang D.-S."/>
        </authorList>
    </citation>
    <scope>NUCLEOTIDE SEQUENCE</scope>
</reference>
<feature type="domain" description="Nuclear receptor" evidence="10">
    <location>
        <begin position="32"/>
        <end position="111"/>
    </location>
</feature>
<keyword evidence="6" id="KW-0804">Transcription</keyword>
<keyword evidence="1" id="KW-0479">Metal-binding</keyword>
<dbReference type="PROSITE" id="PS00031">
    <property type="entry name" value="NUCLEAR_REC_DBD_1"/>
    <property type="match status" value="1"/>
</dbReference>
<proteinExistence type="evidence at transcript level"/>
<keyword evidence="3" id="KW-0862">Zinc</keyword>
<protein>
    <submittedName>
        <fullName evidence="11">Nuclear receptor</fullName>
    </submittedName>
</protein>
<keyword evidence="4" id="KW-0805">Transcription regulation</keyword>
<keyword evidence="2" id="KW-0863">Zinc-finger</keyword>
<dbReference type="Pfam" id="PF00105">
    <property type="entry name" value="zf-C4"/>
    <property type="match status" value="1"/>
</dbReference>
<evidence type="ECO:0000256" key="3">
    <source>
        <dbReference type="ARBA" id="ARBA00022833"/>
    </source>
</evidence>
<evidence type="ECO:0000256" key="1">
    <source>
        <dbReference type="ARBA" id="ARBA00022723"/>
    </source>
</evidence>
<dbReference type="GO" id="GO:0045944">
    <property type="term" value="P:positive regulation of transcription by RNA polymerase II"/>
    <property type="evidence" value="ECO:0007669"/>
    <property type="project" value="TreeGrafter"/>
</dbReference>
<evidence type="ECO:0000256" key="6">
    <source>
        <dbReference type="ARBA" id="ARBA00023163"/>
    </source>
</evidence>
<dbReference type="PANTHER" id="PTHR24082:SF507">
    <property type="entry name" value="BILE ACID RECEPTOR-RELATED"/>
    <property type="match status" value="1"/>
</dbReference>
<dbReference type="PRINTS" id="PR00047">
    <property type="entry name" value="STROIDFINGER"/>
</dbReference>
<reference evidence="11" key="1">
    <citation type="journal article" date="2014" name="BMC Genomics">
        <title>Genome-wide identification of nuclear receptor (NR) superfamily genes in the copepod Tigriopus japonicus.</title>
        <authorList>
            <person name="Hwang D.S."/>
            <person name="Lee B.Y."/>
            <person name="Kim H.S."/>
            <person name="Lee M.C."/>
            <person name="Kyung D.H."/>
            <person name="Om A.S."/>
            <person name="Rhee J.S."/>
            <person name="Lee J.S."/>
        </authorList>
    </citation>
    <scope>NUCLEOTIDE SEQUENCE</scope>
</reference>
<evidence type="ECO:0000256" key="5">
    <source>
        <dbReference type="ARBA" id="ARBA00023125"/>
    </source>
</evidence>
<dbReference type="GO" id="GO:0008270">
    <property type="term" value="F:zinc ion binding"/>
    <property type="evidence" value="ECO:0007669"/>
    <property type="project" value="UniProtKB-KW"/>
</dbReference>
<gene>
    <name evidence="11" type="primary">NR54</name>
</gene>
<evidence type="ECO:0000256" key="8">
    <source>
        <dbReference type="ARBA" id="ARBA00023242"/>
    </source>
</evidence>
<name>A0A0A7CJV2_TIGJA</name>
<organism evidence="11">
    <name type="scientific">Tigriopus japonicus</name>
    <name type="common">Copepod</name>
    <dbReference type="NCBI Taxonomy" id="158387"/>
    <lineage>
        <taxon>Eukaryota</taxon>
        <taxon>Metazoa</taxon>
        <taxon>Ecdysozoa</taxon>
        <taxon>Arthropoda</taxon>
        <taxon>Crustacea</taxon>
        <taxon>Multicrustacea</taxon>
        <taxon>Hexanauplia</taxon>
        <taxon>Copepoda</taxon>
        <taxon>Harpacticoida</taxon>
        <taxon>Harpacticidae</taxon>
        <taxon>Tigriopus</taxon>
    </lineage>
</organism>
<dbReference type="EMBL" id="KJ664205">
    <property type="protein sequence ID" value="AID52842.1"/>
    <property type="molecule type" value="mRNA"/>
</dbReference>
<dbReference type="AlphaFoldDB" id="A0A0A7CJV2"/>
<dbReference type="GO" id="GO:0004879">
    <property type="term" value="F:nuclear receptor activity"/>
    <property type="evidence" value="ECO:0007669"/>
    <property type="project" value="TreeGrafter"/>
</dbReference>
<feature type="region of interest" description="Disordered" evidence="9">
    <location>
        <begin position="128"/>
        <end position="184"/>
    </location>
</feature>
<dbReference type="PANTHER" id="PTHR24082">
    <property type="entry name" value="NUCLEAR HORMONE RECEPTOR"/>
    <property type="match status" value="1"/>
</dbReference>
<keyword evidence="7 11" id="KW-0675">Receptor</keyword>
<accession>A0A0A7CJV2</accession>